<evidence type="ECO:0000259" key="1">
    <source>
        <dbReference type="Pfam" id="PF01610"/>
    </source>
</evidence>
<reference evidence="3" key="1">
    <citation type="journal article" date="2019" name="Int. J. Syst. Evol. Microbiol.">
        <title>The Global Catalogue of Microorganisms (GCM) 10K type strain sequencing project: providing services to taxonomists for standard genome sequencing and annotation.</title>
        <authorList>
            <consortium name="The Broad Institute Genomics Platform"/>
            <consortium name="The Broad Institute Genome Sequencing Center for Infectious Disease"/>
            <person name="Wu L."/>
            <person name="Ma J."/>
        </authorList>
    </citation>
    <scope>NUCLEOTIDE SEQUENCE [LARGE SCALE GENOMIC DNA]</scope>
    <source>
        <strain evidence="3">CGMCC 4.7198</strain>
    </source>
</reference>
<dbReference type="RefSeq" id="WP_381262169.1">
    <property type="nucleotide sequence ID" value="NZ_JBHTBI010000060.1"/>
</dbReference>
<proteinExistence type="predicted"/>
<comment type="caution">
    <text evidence="2">The sequence shown here is derived from an EMBL/GenBank/DDBJ whole genome shotgun (WGS) entry which is preliminary data.</text>
</comment>
<feature type="domain" description="Transposase IS204/IS1001/IS1096/IS1165 DDE" evidence="1">
    <location>
        <begin position="7"/>
        <end position="71"/>
    </location>
</feature>
<protein>
    <submittedName>
        <fullName evidence="2">Transposase</fullName>
    </submittedName>
</protein>
<dbReference type="InterPro" id="IPR002560">
    <property type="entry name" value="Transposase_DDE"/>
</dbReference>
<evidence type="ECO:0000313" key="2">
    <source>
        <dbReference type="EMBL" id="MFD0289836.1"/>
    </source>
</evidence>
<accession>A0ABW2VZB6</accession>
<gene>
    <name evidence="2" type="ORF">ACFQZP_51375</name>
</gene>
<sequence length="84" mass="9720">MRRCARPGLPPAIVVVHHFHVVQLANKVLNIVRRRPTATLRGRRGRATDPEWKARRRLLRNREDLTDKQFTSWGTRSSTPARSA</sequence>
<name>A0ABW2VZB6_9ACTN</name>
<dbReference type="EMBL" id="JBHTEC010000012">
    <property type="protein sequence ID" value="MFD0289836.1"/>
    <property type="molecule type" value="Genomic_DNA"/>
</dbReference>
<keyword evidence="3" id="KW-1185">Reference proteome</keyword>
<evidence type="ECO:0000313" key="3">
    <source>
        <dbReference type="Proteomes" id="UP001596957"/>
    </source>
</evidence>
<dbReference type="Pfam" id="PF01610">
    <property type="entry name" value="DDE_Tnp_ISL3"/>
    <property type="match status" value="1"/>
</dbReference>
<dbReference type="Proteomes" id="UP001596957">
    <property type="component" value="Unassembled WGS sequence"/>
</dbReference>
<organism evidence="2 3">
    <name type="scientific">Streptomyces lutosisoli</name>
    <dbReference type="NCBI Taxonomy" id="2665721"/>
    <lineage>
        <taxon>Bacteria</taxon>
        <taxon>Bacillati</taxon>
        <taxon>Actinomycetota</taxon>
        <taxon>Actinomycetes</taxon>
        <taxon>Kitasatosporales</taxon>
        <taxon>Streptomycetaceae</taxon>
        <taxon>Streptomyces</taxon>
    </lineage>
</organism>